<sequence length="61" mass="7002">MLMIISNANESVRKINVMNELTLEEIYFINTVFGIEFFVGVNNELFCERGIGVGYQCCVIY</sequence>
<comment type="caution">
    <text evidence="1">The sequence shown here is derived from an EMBL/GenBank/DDBJ whole genome shotgun (WGS) entry which is preliminary data.</text>
</comment>
<dbReference type="Proteomes" id="UP000321787">
    <property type="component" value="Unassembled WGS sequence"/>
</dbReference>
<gene>
    <name evidence="1" type="ORF">AFI02nite_02790</name>
</gene>
<accession>A0A510UCH5</accession>
<proteinExistence type="predicted"/>
<dbReference type="EMBL" id="BJTZ01000001">
    <property type="protein sequence ID" value="GEK12243.1"/>
    <property type="molecule type" value="Genomic_DNA"/>
</dbReference>
<organism evidence="1 2">
    <name type="scientific">Aliivibrio fischeri</name>
    <name type="common">Vibrio fischeri</name>
    <dbReference type="NCBI Taxonomy" id="668"/>
    <lineage>
        <taxon>Bacteria</taxon>
        <taxon>Pseudomonadati</taxon>
        <taxon>Pseudomonadota</taxon>
        <taxon>Gammaproteobacteria</taxon>
        <taxon>Vibrionales</taxon>
        <taxon>Vibrionaceae</taxon>
        <taxon>Aliivibrio</taxon>
    </lineage>
</organism>
<evidence type="ECO:0000313" key="2">
    <source>
        <dbReference type="Proteomes" id="UP000321787"/>
    </source>
</evidence>
<protein>
    <submittedName>
        <fullName evidence="1">Uncharacterized protein</fullName>
    </submittedName>
</protein>
<reference evidence="1 2" key="1">
    <citation type="submission" date="2019-07" db="EMBL/GenBank/DDBJ databases">
        <title>Whole genome shotgun sequence of Aliivibrio fischeri NBRC 101058.</title>
        <authorList>
            <person name="Hosoyama A."/>
            <person name="Uohara A."/>
            <person name="Ohji S."/>
            <person name="Ichikawa N."/>
        </authorList>
    </citation>
    <scope>NUCLEOTIDE SEQUENCE [LARGE SCALE GENOMIC DNA]</scope>
    <source>
        <strain evidence="1 2">NBRC 101058</strain>
    </source>
</reference>
<dbReference type="AlphaFoldDB" id="A0A510UCH5"/>
<evidence type="ECO:0000313" key="1">
    <source>
        <dbReference type="EMBL" id="GEK12243.1"/>
    </source>
</evidence>
<name>A0A510UCH5_ALIFS</name>